<keyword evidence="3" id="KW-1185">Reference proteome</keyword>
<comment type="caution">
    <text evidence="2">The sequence shown here is derived from an EMBL/GenBank/DDBJ whole genome shotgun (WGS) entry which is preliminary data.</text>
</comment>
<feature type="compositionally biased region" description="Polar residues" evidence="1">
    <location>
        <begin position="33"/>
        <end position="52"/>
    </location>
</feature>
<reference evidence="3" key="1">
    <citation type="journal article" date="2019" name="Nat. Commun.">
        <title>Expansion of phycobilisome linker gene families in mesophilic red algae.</title>
        <authorList>
            <person name="Lee J."/>
            <person name="Kim D."/>
            <person name="Bhattacharya D."/>
            <person name="Yoon H.S."/>
        </authorList>
    </citation>
    <scope>NUCLEOTIDE SEQUENCE [LARGE SCALE GENOMIC DNA]</scope>
    <source>
        <strain evidence="3">CCMP 1328</strain>
    </source>
</reference>
<evidence type="ECO:0000313" key="2">
    <source>
        <dbReference type="EMBL" id="KAA8493968.1"/>
    </source>
</evidence>
<sequence>MRPTISESMSRTRARTQVILGWSMHAETAISSSFFPSGDTTARNSLQHSRSWPSGPPLSHTFDNEAIKTSPEAPEPRASPISTSDRATTVSVDARARSVSANSLPAESDAHNGLDERVSHFSLGACAMTGLSSAMSFDASRTSSSDSHCANLSGRRSRRLSAACSFRSARSPHISSGSDTSLLSVKNKPLSWRRRPMVGGSRTSRFDFRPKFSSCASSPISGGSSSIRFAIRLKKVSEVSKPICRGTDCISLCARSSTRKDVAHFASSSTTFAGSVRRPHLCNLICRTAAMPCASYSARLSSSWFIRSHPSTPSFQCADSIIALYNSSIYLSMSHRAGQSGLQQLAFHLHHAATTRRFRGRLQ</sequence>
<dbReference type="Proteomes" id="UP000324585">
    <property type="component" value="Unassembled WGS sequence"/>
</dbReference>
<dbReference type="EMBL" id="VRMN01000005">
    <property type="protein sequence ID" value="KAA8493968.1"/>
    <property type="molecule type" value="Genomic_DNA"/>
</dbReference>
<feature type="compositionally biased region" description="Polar residues" evidence="1">
    <location>
        <begin position="80"/>
        <end position="91"/>
    </location>
</feature>
<gene>
    <name evidence="2" type="ORF">FVE85_3943</name>
</gene>
<organism evidence="2 3">
    <name type="scientific">Porphyridium purpureum</name>
    <name type="common">Red alga</name>
    <name type="synonym">Porphyridium cruentum</name>
    <dbReference type="NCBI Taxonomy" id="35688"/>
    <lineage>
        <taxon>Eukaryota</taxon>
        <taxon>Rhodophyta</taxon>
        <taxon>Bangiophyceae</taxon>
        <taxon>Porphyridiales</taxon>
        <taxon>Porphyridiaceae</taxon>
        <taxon>Porphyridium</taxon>
    </lineage>
</organism>
<feature type="region of interest" description="Disordered" evidence="1">
    <location>
        <begin position="33"/>
        <end position="111"/>
    </location>
</feature>
<accession>A0A5J4YRQ7</accession>
<evidence type="ECO:0000313" key="3">
    <source>
        <dbReference type="Proteomes" id="UP000324585"/>
    </source>
</evidence>
<name>A0A5J4YRQ7_PORPP</name>
<evidence type="ECO:0000256" key="1">
    <source>
        <dbReference type="SAM" id="MobiDB-lite"/>
    </source>
</evidence>
<protein>
    <submittedName>
        <fullName evidence="2">Uncharacterized protein</fullName>
    </submittedName>
</protein>
<proteinExistence type="predicted"/>
<dbReference type="AlphaFoldDB" id="A0A5J4YRQ7"/>